<comment type="caution">
    <text evidence="2">The sequence shown here is derived from an EMBL/GenBank/DDBJ whole genome shotgun (WGS) entry which is preliminary data.</text>
</comment>
<gene>
    <name evidence="2" type="ORF">HAX54_048141</name>
</gene>
<keyword evidence="3" id="KW-1185">Reference proteome</keyword>
<sequence>PGARVMGEVTTRHTFDGGSNGRQPDDGPSLGPSRSSPFSSWATEVLMNRQMSGGLS</sequence>
<feature type="non-terminal residue" evidence="2">
    <location>
        <position position="1"/>
    </location>
</feature>
<dbReference type="EMBL" id="JACEIK010007901">
    <property type="protein sequence ID" value="MCE3050782.1"/>
    <property type="molecule type" value="Genomic_DNA"/>
</dbReference>
<organism evidence="2 3">
    <name type="scientific">Datura stramonium</name>
    <name type="common">Jimsonweed</name>
    <name type="synonym">Common thornapple</name>
    <dbReference type="NCBI Taxonomy" id="4076"/>
    <lineage>
        <taxon>Eukaryota</taxon>
        <taxon>Viridiplantae</taxon>
        <taxon>Streptophyta</taxon>
        <taxon>Embryophyta</taxon>
        <taxon>Tracheophyta</taxon>
        <taxon>Spermatophyta</taxon>
        <taxon>Magnoliopsida</taxon>
        <taxon>eudicotyledons</taxon>
        <taxon>Gunneridae</taxon>
        <taxon>Pentapetalae</taxon>
        <taxon>asterids</taxon>
        <taxon>lamiids</taxon>
        <taxon>Solanales</taxon>
        <taxon>Solanaceae</taxon>
        <taxon>Solanoideae</taxon>
        <taxon>Datureae</taxon>
        <taxon>Datura</taxon>
    </lineage>
</organism>
<name>A0ABS8WLS6_DATST</name>
<evidence type="ECO:0000313" key="2">
    <source>
        <dbReference type="EMBL" id="MCE3050782.1"/>
    </source>
</evidence>
<evidence type="ECO:0000256" key="1">
    <source>
        <dbReference type="SAM" id="MobiDB-lite"/>
    </source>
</evidence>
<evidence type="ECO:0000313" key="3">
    <source>
        <dbReference type="Proteomes" id="UP000823775"/>
    </source>
</evidence>
<reference evidence="2 3" key="1">
    <citation type="journal article" date="2021" name="BMC Genomics">
        <title>Datura genome reveals duplications of psychoactive alkaloid biosynthetic genes and high mutation rate following tissue culture.</title>
        <authorList>
            <person name="Rajewski A."/>
            <person name="Carter-House D."/>
            <person name="Stajich J."/>
            <person name="Litt A."/>
        </authorList>
    </citation>
    <scope>NUCLEOTIDE SEQUENCE [LARGE SCALE GENOMIC DNA]</scope>
    <source>
        <strain evidence="2">AR-01</strain>
    </source>
</reference>
<feature type="compositionally biased region" description="Low complexity" evidence="1">
    <location>
        <begin position="26"/>
        <end position="40"/>
    </location>
</feature>
<accession>A0ABS8WLS6</accession>
<dbReference type="Proteomes" id="UP000823775">
    <property type="component" value="Unassembled WGS sequence"/>
</dbReference>
<feature type="region of interest" description="Disordered" evidence="1">
    <location>
        <begin position="1"/>
        <end position="44"/>
    </location>
</feature>
<proteinExistence type="predicted"/>
<protein>
    <submittedName>
        <fullName evidence="2">Uncharacterized protein</fullName>
    </submittedName>
</protein>